<sequence length="84" mass="9493">MKKTDTDEIWPQSEGGPKKPWNQREVSPHENRSKGPRMPTPNEVGDSPDPLKLAQKIDEHTLTNTYKHSRNKGKGFGGMNRLSP</sequence>
<accession>A0A1P8F6V1</accession>
<dbReference type="KEGG" id="dfo:Dform_00807"/>
<organism evidence="2 3">
    <name type="scientific">Dehalogenimonas formicexedens</name>
    <dbReference type="NCBI Taxonomy" id="1839801"/>
    <lineage>
        <taxon>Bacteria</taxon>
        <taxon>Bacillati</taxon>
        <taxon>Chloroflexota</taxon>
        <taxon>Dehalococcoidia</taxon>
        <taxon>Dehalococcoidales</taxon>
        <taxon>Dehalococcoidaceae</taxon>
        <taxon>Dehalogenimonas</taxon>
    </lineage>
</organism>
<evidence type="ECO:0000256" key="1">
    <source>
        <dbReference type="SAM" id="MobiDB-lite"/>
    </source>
</evidence>
<feature type="region of interest" description="Disordered" evidence="1">
    <location>
        <begin position="1"/>
        <end position="84"/>
    </location>
</feature>
<dbReference type="AlphaFoldDB" id="A0A1P8F6V1"/>
<dbReference type="EMBL" id="CP018258">
    <property type="protein sequence ID" value="APV44155.1"/>
    <property type="molecule type" value="Genomic_DNA"/>
</dbReference>
<gene>
    <name evidence="2" type="ORF">Dform_00807</name>
</gene>
<protein>
    <submittedName>
        <fullName evidence="2">Uncharacterized protein</fullName>
    </submittedName>
</protein>
<dbReference type="STRING" id="1839801.Dform_00807"/>
<proteinExistence type="predicted"/>
<evidence type="ECO:0000313" key="3">
    <source>
        <dbReference type="Proteomes" id="UP000185934"/>
    </source>
</evidence>
<reference evidence="3" key="1">
    <citation type="submission" date="2016-11" db="EMBL/GenBank/DDBJ databases">
        <title>Dehalogenimonas formicexedens sp. nov., a chlorinated alkane respiring bacterium isolated from contaminated groundwater.</title>
        <authorList>
            <person name="Key T.A."/>
            <person name="Bowman K.S."/>
            <person name="Lee I."/>
            <person name="Chun J."/>
            <person name="Albuquerque L."/>
            <person name="da Costa M.S."/>
            <person name="Rainey F.A."/>
            <person name="Moe W.M."/>
        </authorList>
    </citation>
    <scope>NUCLEOTIDE SEQUENCE [LARGE SCALE GENOMIC DNA]</scope>
    <source>
        <strain evidence="3">NSZ-14</strain>
    </source>
</reference>
<evidence type="ECO:0000313" key="2">
    <source>
        <dbReference type="EMBL" id="APV44155.1"/>
    </source>
</evidence>
<dbReference type="RefSeq" id="WP_145925527.1">
    <property type="nucleotide sequence ID" value="NZ_CP018258.1"/>
</dbReference>
<dbReference type="Proteomes" id="UP000185934">
    <property type="component" value="Chromosome"/>
</dbReference>
<keyword evidence="3" id="KW-1185">Reference proteome</keyword>
<name>A0A1P8F6V1_9CHLR</name>